<evidence type="ECO:0000256" key="1">
    <source>
        <dbReference type="SAM" id="MobiDB-lite"/>
    </source>
</evidence>
<keyword evidence="3" id="KW-1185">Reference proteome</keyword>
<feature type="region of interest" description="Disordered" evidence="1">
    <location>
        <begin position="1"/>
        <end position="20"/>
    </location>
</feature>
<dbReference type="GeneID" id="111089063"/>
<feature type="compositionally biased region" description="Basic and acidic residues" evidence="1">
    <location>
        <begin position="1"/>
        <end position="13"/>
    </location>
</feature>
<feature type="non-terminal residue" evidence="4">
    <location>
        <position position="201"/>
    </location>
</feature>
<dbReference type="Pfam" id="PF08499">
    <property type="entry name" value="PDEase_I_N"/>
    <property type="match status" value="1"/>
</dbReference>
<dbReference type="RefSeq" id="XP_022256506.1">
    <property type="nucleotide sequence ID" value="XM_022400798.1"/>
</dbReference>
<reference evidence="4" key="1">
    <citation type="submission" date="2025-08" db="UniProtKB">
        <authorList>
            <consortium name="RefSeq"/>
        </authorList>
    </citation>
    <scope>IDENTIFICATION</scope>
    <source>
        <tissue evidence="4">Muscle</tissue>
    </source>
</reference>
<dbReference type="InterPro" id="IPR013706">
    <property type="entry name" value="PDE1_N"/>
</dbReference>
<organism evidence="3 4">
    <name type="scientific">Limulus polyphemus</name>
    <name type="common">Atlantic horseshoe crab</name>
    <dbReference type="NCBI Taxonomy" id="6850"/>
    <lineage>
        <taxon>Eukaryota</taxon>
        <taxon>Metazoa</taxon>
        <taxon>Ecdysozoa</taxon>
        <taxon>Arthropoda</taxon>
        <taxon>Chelicerata</taxon>
        <taxon>Merostomata</taxon>
        <taxon>Xiphosura</taxon>
        <taxon>Limulidae</taxon>
        <taxon>Limulus</taxon>
    </lineage>
</organism>
<evidence type="ECO:0000259" key="2">
    <source>
        <dbReference type="Pfam" id="PF08499"/>
    </source>
</evidence>
<evidence type="ECO:0000313" key="4">
    <source>
        <dbReference type="RefSeq" id="XP_022256506.1"/>
    </source>
</evidence>
<dbReference type="Proteomes" id="UP000694941">
    <property type="component" value="Unplaced"/>
</dbReference>
<evidence type="ECO:0000313" key="3">
    <source>
        <dbReference type="Proteomes" id="UP000694941"/>
    </source>
</evidence>
<name>A0ABM1TKV0_LIMPO</name>
<gene>
    <name evidence="4" type="primary">LOC111089063</name>
</gene>
<accession>A0ABM1TKV0</accession>
<sequence length="201" mass="23085">MLSHVEESERMNEEDSSTVAVRRMHPRGTRLMRGVTLNKDRIMERSNSEFEVLTEPTTEVCEKAASRLREIARHLQHDDVPINVIQKTLEYAACALERASTSKIRKQPQGILANWNPTRSIIAPPWKRSSRQTSTILDPNRRHTDEDYDLSKVQPDAVPGEVRDWLATTFTQQAAKQRRGEDNRPRFRSVAKAIRVGIMVD</sequence>
<feature type="domain" description="PDE1 N-terminal" evidence="2">
    <location>
        <begin position="144"/>
        <end position="201"/>
    </location>
</feature>
<proteinExistence type="predicted"/>
<protein>
    <submittedName>
        <fullName evidence="4">Calcium/calmodulin-dependent 3',5'-cyclic nucleotide phosphodiesterase 1A-like</fullName>
    </submittedName>
</protein>